<evidence type="ECO:0000313" key="2">
    <source>
        <dbReference type="EMBL" id="CAK9079270.1"/>
    </source>
</evidence>
<proteinExistence type="predicted"/>
<feature type="transmembrane region" description="Helical" evidence="1">
    <location>
        <begin position="128"/>
        <end position="146"/>
    </location>
</feature>
<keyword evidence="1" id="KW-1133">Transmembrane helix</keyword>
<gene>
    <name evidence="2" type="ORF">CCMP2556_LOCUS39045</name>
    <name evidence="3" type="ORF">CCMP2556_LOCUS39084</name>
</gene>
<feature type="transmembrane region" description="Helical" evidence="1">
    <location>
        <begin position="27"/>
        <end position="47"/>
    </location>
</feature>
<evidence type="ECO:0000313" key="3">
    <source>
        <dbReference type="EMBL" id="CAK9079370.1"/>
    </source>
</evidence>
<dbReference type="EMBL" id="CAXAMN010023640">
    <property type="protein sequence ID" value="CAK9079270.1"/>
    <property type="molecule type" value="Genomic_DNA"/>
</dbReference>
<comment type="caution">
    <text evidence="2">The sequence shown here is derived from an EMBL/GenBank/DDBJ whole genome shotgun (WGS) entry which is preliminary data.</text>
</comment>
<dbReference type="Proteomes" id="UP001642484">
    <property type="component" value="Unassembled WGS sequence"/>
</dbReference>
<keyword evidence="1" id="KW-0812">Transmembrane</keyword>
<name>A0ABP0PTB1_9DINO</name>
<keyword evidence="4" id="KW-1185">Reference proteome</keyword>
<evidence type="ECO:0000313" key="4">
    <source>
        <dbReference type="Proteomes" id="UP001642484"/>
    </source>
</evidence>
<feature type="transmembrane region" description="Helical" evidence="1">
    <location>
        <begin position="99"/>
        <end position="122"/>
    </location>
</feature>
<sequence length="150" mass="16644">MSYSGGQLLRQESDSEDEGCNFLSFRCASLTLLGLFAFTITYHVLILSHVVPYKYVWGGRLKSESSMLHFETVSLSVNLLLVVLVLLRGGFCCQSAPQSLLRGLCLVFSLVFALNTVGNLLASSWFEMLAFTPVTLLASVAFFRLYNEPK</sequence>
<keyword evidence="1" id="KW-0472">Membrane</keyword>
<reference evidence="2 4" key="1">
    <citation type="submission" date="2024-02" db="EMBL/GenBank/DDBJ databases">
        <authorList>
            <person name="Chen Y."/>
            <person name="Shah S."/>
            <person name="Dougan E. K."/>
            <person name="Thang M."/>
            <person name="Chan C."/>
        </authorList>
    </citation>
    <scope>NUCLEOTIDE SEQUENCE [LARGE SCALE GENOMIC DNA]</scope>
</reference>
<accession>A0ABP0PTB1</accession>
<feature type="transmembrane region" description="Helical" evidence="1">
    <location>
        <begin position="67"/>
        <end position="87"/>
    </location>
</feature>
<evidence type="ECO:0008006" key="5">
    <source>
        <dbReference type="Google" id="ProtNLM"/>
    </source>
</evidence>
<evidence type="ECO:0000256" key="1">
    <source>
        <dbReference type="SAM" id="Phobius"/>
    </source>
</evidence>
<organism evidence="2 4">
    <name type="scientific">Durusdinium trenchii</name>
    <dbReference type="NCBI Taxonomy" id="1381693"/>
    <lineage>
        <taxon>Eukaryota</taxon>
        <taxon>Sar</taxon>
        <taxon>Alveolata</taxon>
        <taxon>Dinophyceae</taxon>
        <taxon>Suessiales</taxon>
        <taxon>Symbiodiniaceae</taxon>
        <taxon>Durusdinium</taxon>
    </lineage>
</organism>
<protein>
    <recommendedName>
        <fullName evidence="5">Transmembrane protein 107</fullName>
    </recommendedName>
</protein>
<dbReference type="EMBL" id="CAXAMN010023651">
    <property type="protein sequence ID" value="CAK9079370.1"/>
    <property type="molecule type" value="Genomic_DNA"/>
</dbReference>